<dbReference type="RefSeq" id="WP_035726755.1">
    <property type="nucleotide sequence ID" value="NZ_CP116236.1"/>
</dbReference>
<protein>
    <submittedName>
        <fullName evidence="4">PaaI family thioesterase</fullName>
    </submittedName>
</protein>
<feature type="compositionally biased region" description="Low complexity" evidence="2">
    <location>
        <begin position="1"/>
        <end position="11"/>
    </location>
</feature>
<dbReference type="PANTHER" id="PTHR21660:SF1">
    <property type="entry name" value="ACYL-COENZYME A THIOESTERASE 13"/>
    <property type="match status" value="1"/>
</dbReference>
<dbReference type="InterPro" id="IPR039298">
    <property type="entry name" value="ACOT13"/>
</dbReference>
<dbReference type="InterPro" id="IPR049449">
    <property type="entry name" value="TesB_ACOT8-like_N"/>
</dbReference>
<dbReference type="Proteomes" id="UP000563898">
    <property type="component" value="Unassembled WGS sequence"/>
</dbReference>
<dbReference type="PANTHER" id="PTHR21660">
    <property type="entry name" value="THIOESTERASE SUPERFAMILY MEMBER-RELATED"/>
    <property type="match status" value="1"/>
</dbReference>
<evidence type="ECO:0000313" key="4">
    <source>
        <dbReference type="EMBL" id="NKY01206.1"/>
    </source>
</evidence>
<dbReference type="Pfam" id="PF13622">
    <property type="entry name" value="4HBT_3"/>
    <property type="match status" value="1"/>
</dbReference>
<evidence type="ECO:0000259" key="3">
    <source>
        <dbReference type="Pfam" id="PF13622"/>
    </source>
</evidence>
<organism evidence="4 5">
    <name type="scientific">Gordonia polyisoprenivorans</name>
    <dbReference type="NCBI Taxonomy" id="84595"/>
    <lineage>
        <taxon>Bacteria</taxon>
        <taxon>Bacillati</taxon>
        <taxon>Actinomycetota</taxon>
        <taxon>Actinomycetes</taxon>
        <taxon>Mycobacteriales</taxon>
        <taxon>Gordoniaceae</taxon>
        <taxon>Gordonia</taxon>
    </lineage>
</organism>
<comment type="caution">
    <text evidence="4">The sequence shown here is derived from an EMBL/GenBank/DDBJ whole genome shotgun (WGS) entry which is preliminary data.</text>
</comment>
<evidence type="ECO:0000313" key="5">
    <source>
        <dbReference type="Proteomes" id="UP000563898"/>
    </source>
</evidence>
<dbReference type="AlphaFoldDB" id="A0A846WJK6"/>
<dbReference type="GO" id="GO:0047617">
    <property type="term" value="F:fatty acyl-CoA hydrolase activity"/>
    <property type="evidence" value="ECO:0007669"/>
    <property type="project" value="InterPro"/>
</dbReference>
<dbReference type="NCBIfam" id="TIGR00369">
    <property type="entry name" value="unchar_dom_1"/>
    <property type="match status" value="1"/>
</dbReference>
<proteinExistence type="predicted"/>
<dbReference type="SUPFAM" id="SSF54637">
    <property type="entry name" value="Thioesterase/thiol ester dehydrase-isomerase"/>
    <property type="match status" value="1"/>
</dbReference>
<dbReference type="InterPro" id="IPR003736">
    <property type="entry name" value="PAAI_dom"/>
</dbReference>
<keyword evidence="1" id="KW-0378">Hydrolase</keyword>
<gene>
    <name evidence="4" type="ORF">HGA05_06440</name>
</gene>
<dbReference type="Gene3D" id="3.10.129.10">
    <property type="entry name" value="Hotdog Thioesterase"/>
    <property type="match status" value="1"/>
</dbReference>
<reference evidence="4 5" key="1">
    <citation type="submission" date="2020-04" db="EMBL/GenBank/DDBJ databases">
        <title>MicrobeNet Type strains.</title>
        <authorList>
            <person name="Nicholson A.C."/>
        </authorList>
    </citation>
    <scope>NUCLEOTIDE SEQUENCE [LARGE SCALE GENOMIC DNA]</scope>
    <source>
        <strain evidence="4 5">ATCC BAA-14</strain>
    </source>
</reference>
<sequence length="164" mass="17348">MTTTDPATPTDPTHPGPRHPGPRHPEPAPTDGSAVMRELIPTSPFVVVLGITLESIGDGRAELRMPFRHELTTVGEMVHGGALGACADVGIMAAAWAGREIPDKLRGVTTSMSVNFLRPLQAEDLRIVADRLHNGKRLCHCTVDLLGATSGTLVARATGTYQIG</sequence>
<accession>A0A846WJK6</accession>
<dbReference type="EMBL" id="JAAXPC010000003">
    <property type="protein sequence ID" value="NKY01206.1"/>
    <property type="molecule type" value="Genomic_DNA"/>
</dbReference>
<dbReference type="CDD" id="cd03443">
    <property type="entry name" value="PaaI_thioesterase"/>
    <property type="match status" value="1"/>
</dbReference>
<evidence type="ECO:0000256" key="2">
    <source>
        <dbReference type="SAM" id="MobiDB-lite"/>
    </source>
</evidence>
<evidence type="ECO:0000256" key="1">
    <source>
        <dbReference type="ARBA" id="ARBA00022801"/>
    </source>
</evidence>
<feature type="region of interest" description="Disordered" evidence="2">
    <location>
        <begin position="1"/>
        <end position="33"/>
    </location>
</feature>
<feature type="domain" description="Acyl-CoA thioesterase-like N-terminal HotDog" evidence="3">
    <location>
        <begin position="72"/>
        <end position="161"/>
    </location>
</feature>
<name>A0A846WJK6_9ACTN</name>
<dbReference type="InterPro" id="IPR029069">
    <property type="entry name" value="HotDog_dom_sf"/>
</dbReference>